<gene>
    <name evidence="2" type="ORF">BD935_04700</name>
</gene>
<sequence length="204" mass="22193">MEEKKDLWELVRKKLEKNSIPESLEFVENESIQTAEKEKIKDESTDNENLSITNKINFEETITEPKKVEFLNQGIFAGFIYILTIMIVLGILMIPGSITAAIGGYFGGRKSGDPARALTAAMLPFLIIASISVMASIGALPPGSGPNDLSETISDYLGYNPDGNLLGPISKMPDSNSSVFLSLVAFGFIGGLVEIDKKNKLLFN</sequence>
<protein>
    <submittedName>
        <fullName evidence="2">Uncharacterized protein</fullName>
    </submittedName>
</protein>
<comment type="caution">
    <text evidence="2">The sequence shown here is derived from an EMBL/GenBank/DDBJ whole genome shotgun (WGS) entry which is preliminary data.</text>
</comment>
<feature type="transmembrane region" description="Helical" evidence="1">
    <location>
        <begin position="118"/>
        <end position="140"/>
    </location>
</feature>
<name>A0A1J5TIB0_9ARCH</name>
<accession>A0A1J5TIB0</accession>
<dbReference type="Proteomes" id="UP000183080">
    <property type="component" value="Unassembled WGS sequence"/>
</dbReference>
<dbReference type="AlphaFoldDB" id="A0A1J5TIB0"/>
<dbReference type="STRING" id="1888995.BD935_04700"/>
<keyword evidence="1" id="KW-0472">Membrane</keyword>
<feature type="transmembrane region" description="Helical" evidence="1">
    <location>
        <begin position="75"/>
        <end position="106"/>
    </location>
</feature>
<dbReference type="EMBL" id="MIZA01000009">
    <property type="protein sequence ID" value="OIR20687.1"/>
    <property type="molecule type" value="Genomic_DNA"/>
</dbReference>
<evidence type="ECO:0000313" key="3">
    <source>
        <dbReference type="Proteomes" id="UP000183080"/>
    </source>
</evidence>
<keyword evidence="1" id="KW-0812">Transmembrane</keyword>
<organism evidence="2 3">
    <name type="scientific">Marine Group III euryarchaeote CG-Epi1</name>
    <dbReference type="NCBI Taxonomy" id="1888995"/>
    <lineage>
        <taxon>Archaea</taxon>
        <taxon>Methanobacteriati</taxon>
        <taxon>Thermoplasmatota</taxon>
        <taxon>Thermoplasmata</taxon>
        <taxon>Candidatus Thermoprofundales</taxon>
    </lineage>
</organism>
<evidence type="ECO:0000256" key="1">
    <source>
        <dbReference type="SAM" id="Phobius"/>
    </source>
</evidence>
<reference evidence="2 3" key="1">
    <citation type="submission" date="2016-08" db="EMBL/GenBank/DDBJ databases">
        <title>New Insights into Marine Group III Euryarchaeota, from dark to light.</title>
        <authorList>
            <person name="Haro-Moreno J.M."/>
            <person name="Rodriguez-Valera F."/>
            <person name="Lopez-Garcia P."/>
            <person name="Moreira D."/>
            <person name="Martin-Cuadrado A.B."/>
        </authorList>
    </citation>
    <scope>NUCLEOTIDE SEQUENCE [LARGE SCALE GENOMIC DNA]</scope>
    <source>
        <strain evidence="2">CG-Epi1</strain>
    </source>
</reference>
<feature type="transmembrane region" description="Helical" evidence="1">
    <location>
        <begin position="177"/>
        <end position="195"/>
    </location>
</feature>
<evidence type="ECO:0000313" key="2">
    <source>
        <dbReference type="EMBL" id="OIR20687.1"/>
    </source>
</evidence>
<proteinExistence type="predicted"/>
<keyword evidence="1" id="KW-1133">Transmembrane helix</keyword>